<sequence length="67" mass="7100">MTELTALEKAVEAVPKAEALPDDPAVRAVIFEEGMATLLKDAAKAMHVVKQELAMRDLNPNGPNGDG</sequence>
<dbReference type="EMBL" id="BARU01013885">
    <property type="protein sequence ID" value="GAH41979.1"/>
    <property type="molecule type" value="Genomic_DNA"/>
</dbReference>
<organism evidence="1">
    <name type="scientific">marine sediment metagenome</name>
    <dbReference type="NCBI Taxonomy" id="412755"/>
    <lineage>
        <taxon>unclassified sequences</taxon>
        <taxon>metagenomes</taxon>
        <taxon>ecological metagenomes</taxon>
    </lineage>
</organism>
<proteinExistence type="predicted"/>
<accession>X1GK64</accession>
<feature type="non-terminal residue" evidence="1">
    <location>
        <position position="67"/>
    </location>
</feature>
<evidence type="ECO:0000313" key="1">
    <source>
        <dbReference type="EMBL" id="GAH41979.1"/>
    </source>
</evidence>
<comment type="caution">
    <text evidence="1">The sequence shown here is derived from an EMBL/GenBank/DDBJ whole genome shotgun (WGS) entry which is preliminary data.</text>
</comment>
<gene>
    <name evidence="1" type="ORF">S03H2_24817</name>
</gene>
<reference evidence="1" key="1">
    <citation type="journal article" date="2014" name="Front. Microbiol.">
        <title>High frequency of phylogenetically diverse reductive dehalogenase-homologous genes in deep subseafloor sedimentary metagenomes.</title>
        <authorList>
            <person name="Kawai M."/>
            <person name="Futagami T."/>
            <person name="Toyoda A."/>
            <person name="Takaki Y."/>
            <person name="Nishi S."/>
            <person name="Hori S."/>
            <person name="Arai W."/>
            <person name="Tsubouchi T."/>
            <person name="Morono Y."/>
            <person name="Uchiyama I."/>
            <person name="Ito T."/>
            <person name="Fujiyama A."/>
            <person name="Inagaki F."/>
            <person name="Takami H."/>
        </authorList>
    </citation>
    <scope>NUCLEOTIDE SEQUENCE</scope>
    <source>
        <strain evidence="1">Expedition CK06-06</strain>
    </source>
</reference>
<dbReference type="AlphaFoldDB" id="X1GK64"/>
<name>X1GK64_9ZZZZ</name>
<protein>
    <submittedName>
        <fullName evidence="1">Uncharacterized protein</fullName>
    </submittedName>
</protein>